<dbReference type="Gene3D" id="3.90.1580.10">
    <property type="entry name" value="paralog of FGE (formylglycine-generating enzyme)"/>
    <property type="match status" value="1"/>
</dbReference>
<evidence type="ECO:0000313" key="3">
    <source>
        <dbReference type="EMBL" id="GLQ16431.1"/>
    </source>
</evidence>
<keyword evidence="4" id="KW-1185">Reference proteome</keyword>
<dbReference type="PANTHER" id="PTHR23150:SF19">
    <property type="entry name" value="FORMYLGLYCINE-GENERATING ENZYME"/>
    <property type="match status" value="1"/>
</dbReference>
<dbReference type="EMBL" id="BSNI01000001">
    <property type="protein sequence ID" value="GLQ16431.1"/>
    <property type="molecule type" value="Genomic_DNA"/>
</dbReference>
<dbReference type="InterPro" id="IPR016187">
    <property type="entry name" value="CTDL_fold"/>
</dbReference>
<reference evidence="3" key="1">
    <citation type="journal article" date="2014" name="Int. J. Syst. Evol. Microbiol.">
        <title>Complete genome of a new Firmicutes species belonging to the dominant human colonic microbiota ('Ruminococcus bicirculans') reveals two chromosomes and a selective capacity to utilize plant glucans.</title>
        <authorList>
            <consortium name="NISC Comparative Sequencing Program"/>
            <person name="Wegmann U."/>
            <person name="Louis P."/>
            <person name="Goesmann A."/>
            <person name="Henrissat B."/>
            <person name="Duncan S.H."/>
            <person name="Flint H.J."/>
        </authorList>
    </citation>
    <scope>NUCLEOTIDE SEQUENCE</scope>
    <source>
        <strain evidence="3">NBRC 107169</strain>
    </source>
</reference>
<keyword evidence="1" id="KW-1133">Transmembrane helix</keyword>
<sequence length="304" mass="33432">MTVTQTYGLRQVISLVVPLCLLCVLIWVITQQLRGTTFSGMPETVLPFEIETIIVPARRYSYRQSGKFQTDSHQVAAPLISVTASGPIEIMKYGVQARHFAHCVESGACRKTNRSQSNVAGAPATGISFNDAQDYAAWLSDQTGEVWRLPTDMEWAQAAGSQFIDDVVDGARGENDPSALWLSAYTKNAELRAAADPLVKVQGFYGENEFGVADMHSNVWEWTSTCYNRTTLDANGAVVSVVENCGVRAVEGAHRAYVSGFIRDPKGGGCSAGVPPDHLGFRLVRDEQHHFFLDWAVGWIRRNE</sequence>
<evidence type="ECO:0000259" key="2">
    <source>
        <dbReference type="Pfam" id="PF03781"/>
    </source>
</evidence>
<dbReference type="Proteomes" id="UP001161405">
    <property type="component" value="Unassembled WGS sequence"/>
</dbReference>
<keyword evidence="1" id="KW-0812">Transmembrane</keyword>
<dbReference type="SUPFAM" id="SSF56436">
    <property type="entry name" value="C-type lectin-like"/>
    <property type="match status" value="1"/>
</dbReference>
<evidence type="ECO:0000313" key="4">
    <source>
        <dbReference type="Proteomes" id="UP001161405"/>
    </source>
</evidence>
<dbReference type="PANTHER" id="PTHR23150">
    <property type="entry name" value="SULFATASE MODIFYING FACTOR 1, 2"/>
    <property type="match status" value="1"/>
</dbReference>
<evidence type="ECO:0000256" key="1">
    <source>
        <dbReference type="SAM" id="Phobius"/>
    </source>
</evidence>
<dbReference type="InterPro" id="IPR042095">
    <property type="entry name" value="SUMF_sf"/>
</dbReference>
<accession>A0ABQ5UPZ4</accession>
<dbReference type="InterPro" id="IPR005532">
    <property type="entry name" value="SUMF_dom"/>
</dbReference>
<keyword evidence="1" id="KW-0472">Membrane</keyword>
<reference evidence="3" key="2">
    <citation type="submission" date="2023-01" db="EMBL/GenBank/DDBJ databases">
        <title>Draft genome sequence of Maritalea porphyrae strain NBRC 107169.</title>
        <authorList>
            <person name="Sun Q."/>
            <person name="Mori K."/>
        </authorList>
    </citation>
    <scope>NUCLEOTIDE SEQUENCE</scope>
    <source>
        <strain evidence="3">NBRC 107169</strain>
    </source>
</reference>
<feature type="domain" description="Sulfatase-modifying factor enzyme-like" evidence="2">
    <location>
        <begin position="65"/>
        <end position="285"/>
    </location>
</feature>
<dbReference type="Pfam" id="PF03781">
    <property type="entry name" value="FGE-sulfatase"/>
    <property type="match status" value="1"/>
</dbReference>
<protein>
    <submittedName>
        <fullName evidence="3">Nitrate reductase</fullName>
    </submittedName>
</protein>
<comment type="caution">
    <text evidence="3">The sequence shown here is derived from an EMBL/GenBank/DDBJ whole genome shotgun (WGS) entry which is preliminary data.</text>
</comment>
<name>A0ABQ5UPZ4_9HYPH</name>
<dbReference type="RefSeq" id="WP_284362036.1">
    <property type="nucleotide sequence ID" value="NZ_BSNI01000001.1"/>
</dbReference>
<feature type="transmembrane region" description="Helical" evidence="1">
    <location>
        <begin position="12"/>
        <end position="29"/>
    </location>
</feature>
<proteinExistence type="predicted"/>
<gene>
    <name evidence="3" type="primary">nirV</name>
    <name evidence="3" type="ORF">GCM10007879_06800</name>
</gene>
<organism evidence="3 4">
    <name type="scientific">Maritalea porphyrae</name>
    <dbReference type="NCBI Taxonomy" id="880732"/>
    <lineage>
        <taxon>Bacteria</taxon>
        <taxon>Pseudomonadati</taxon>
        <taxon>Pseudomonadota</taxon>
        <taxon>Alphaproteobacteria</taxon>
        <taxon>Hyphomicrobiales</taxon>
        <taxon>Devosiaceae</taxon>
        <taxon>Maritalea</taxon>
    </lineage>
</organism>
<dbReference type="InterPro" id="IPR051043">
    <property type="entry name" value="Sulfatase_Mod_Factor_Kinase"/>
</dbReference>